<evidence type="ECO:0000313" key="11">
    <source>
        <dbReference type="Proteomes" id="UP000006310"/>
    </source>
</evidence>
<dbReference type="PANTHER" id="PTHR14527:SF2">
    <property type="entry name" value="PROTEIN MIS12 HOMOLOG"/>
    <property type="match status" value="1"/>
</dbReference>
<evidence type="ECO:0000256" key="3">
    <source>
        <dbReference type="ARBA" id="ARBA00022454"/>
    </source>
</evidence>
<evidence type="ECO:0000256" key="8">
    <source>
        <dbReference type="ARBA" id="ARBA00023306"/>
    </source>
</evidence>
<dbReference type="GO" id="GO:0051382">
    <property type="term" value="P:kinetochore assembly"/>
    <property type="evidence" value="ECO:0007669"/>
    <property type="project" value="TreeGrafter"/>
</dbReference>
<dbReference type="STRING" id="1071383.J7R5U9"/>
<dbReference type="GO" id="GO:0034501">
    <property type="term" value="P:protein localization to kinetochore"/>
    <property type="evidence" value="ECO:0007669"/>
    <property type="project" value="EnsemblFungi"/>
</dbReference>
<gene>
    <name evidence="10" type="primary">KNAG0D04960</name>
    <name evidence="10" type="ordered locus">KNAG_0D04960</name>
</gene>
<evidence type="ECO:0008006" key="12">
    <source>
        <dbReference type="Google" id="ProtNLM"/>
    </source>
</evidence>
<keyword evidence="6" id="KW-0995">Kinetochore</keyword>
<dbReference type="Proteomes" id="UP000006310">
    <property type="component" value="Chromosome 4"/>
</dbReference>
<keyword evidence="7" id="KW-0175">Coiled coil</keyword>
<dbReference type="GO" id="GO:0051301">
    <property type="term" value="P:cell division"/>
    <property type="evidence" value="ECO:0007669"/>
    <property type="project" value="UniProtKB-KW"/>
</dbReference>
<dbReference type="GO" id="GO:0005634">
    <property type="term" value="C:nucleus"/>
    <property type="evidence" value="ECO:0007669"/>
    <property type="project" value="EnsemblFungi"/>
</dbReference>
<evidence type="ECO:0000256" key="1">
    <source>
        <dbReference type="ARBA" id="ARBA00004629"/>
    </source>
</evidence>
<keyword evidence="5" id="KW-0498">Mitosis</keyword>
<proteinExistence type="inferred from homology"/>
<accession>J7R5U9</accession>
<dbReference type="OMA" id="CTQAMET"/>
<keyword evidence="9" id="KW-0137">Centromere</keyword>
<keyword evidence="4" id="KW-0132">Cell division</keyword>
<evidence type="ECO:0000256" key="7">
    <source>
        <dbReference type="ARBA" id="ARBA00023054"/>
    </source>
</evidence>
<dbReference type="RefSeq" id="XP_022464481.1">
    <property type="nucleotide sequence ID" value="XM_022607935.1"/>
</dbReference>
<keyword evidence="8" id="KW-0131">Cell cycle</keyword>
<keyword evidence="3" id="KW-0158">Chromosome</keyword>
<dbReference type="Pfam" id="PF05859">
    <property type="entry name" value="Mis12"/>
    <property type="match status" value="1"/>
</dbReference>
<dbReference type="KEGG" id="kng:KNAG_0D04960"/>
<dbReference type="EMBL" id="HE978317">
    <property type="protein sequence ID" value="CCK70235.1"/>
    <property type="molecule type" value="Genomic_DNA"/>
</dbReference>
<keyword evidence="11" id="KW-1185">Reference proteome</keyword>
<comment type="subcellular location">
    <subcellularLocation>
        <location evidence="1">Chromosome</location>
        <location evidence="1">Centromere</location>
        <location evidence="1">Kinetochore</location>
    </subcellularLocation>
</comment>
<evidence type="ECO:0000256" key="4">
    <source>
        <dbReference type="ARBA" id="ARBA00022618"/>
    </source>
</evidence>
<dbReference type="AlphaFoldDB" id="J7R5U9"/>
<organism evidence="10 11">
    <name type="scientific">Huiozyma naganishii (strain ATCC MYA-139 / BCRC 22969 / CBS 8797 / KCTC 17520 / NBRC 10181 / NCYC 3082 / Yp74L-3)</name>
    <name type="common">Yeast</name>
    <name type="synonym">Kazachstania naganishii</name>
    <dbReference type="NCBI Taxonomy" id="1071383"/>
    <lineage>
        <taxon>Eukaryota</taxon>
        <taxon>Fungi</taxon>
        <taxon>Dikarya</taxon>
        <taxon>Ascomycota</taxon>
        <taxon>Saccharomycotina</taxon>
        <taxon>Saccharomycetes</taxon>
        <taxon>Saccharomycetales</taxon>
        <taxon>Saccharomycetaceae</taxon>
        <taxon>Huiozyma</taxon>
    </lineage>
</organism>
<dbReference type="PANTHER" id="PTHR14527">
    <property type="entry name" value="PROTEIN MIS12 HOMOLOG"/>
    <property type="match status" value="1"/>
</dbReference>
<evidence type="ECO:0000313" key="10">
    <source>
        <dbReference type="EMBL" id="CCK70235.1"/>
    </source>
</evidence>
<dbReference type="GO" id="GO:0000922">
    <property type="term" value="C:spindle pole"/>
    <property type="evidence" value="ECO:0007669"/>
    <property type="project" value="EnsemblFungi"/>
</dbReference>
<dbReference type="HOGENOM" id="CLU_046437_0_0_1"/>
<dbReference type="eggNOG" id="ENOG502S72R">
    <property type="taxonomic scope" value="Eukaryota"/>
</dbReference>
<evidence type="ECO:0000256" key="2">
    <source>
        <dbReference type="ARBA" id="ARBA00008643"/>
    </source>
</evidence>
<evidence type="ECO:0000256" key="5">
    <source>
        <dbReference type="ARBA" id="ARBA00022776"/>
    </source>
</evidence>
<protein>
    <recommendedName>
        <fullName evidence="12">Mis12 domain-containing protein</fullName>
    </recommendedName>
</protein>
<sequence>MSAPGLQATALMTQHLEFPPVSLLDEIINMVNDIMFKCTEAMENYLLKSPVVNGTDFSGEIKVGVARLETLLEHSVDKNFDRLELYTLRNVFNIPQELIEHDVFRLAHQRDLLVADAPACARSCDELGEKVVQVEREFHRNAQLRERLEKMRIVSSDVKRFKTRVLALCELQGNTQGDLAAVYESIAPIDDTMLLLRTQLKQLYEDNERICSMGKLSSILHSGEQRVSRSQYISQEVHKILQDES</sequence>
<dbReference type="GeneID" id="34525924"/>
<dbReference type="OrthoDB" id="1884855at2759"/>
<reference evidence="10 11" key="1">
    <citation type="journal article" date="2011" name="Proc. Natl. Acad. Sci. U.S.A.">
        <title>Evolutionary erosion of yeast sex chromosomes by mating-type switching accidents.</title>
        <authorList>
            <person name="Gordon J.L."/>
            <person name="Armisen D."/>
            <person name="Proux-Wera E."/>
            <person name="Oheigeartaigh S.S."/>
            <person name="Byrne K.P."/>
            <person name="Wolfe K.H."/>
        </authorList>
    </citation>
    <scope>NUCLEOTIDE SEQUENCE [LARGE SCALE GENOMIC DNA]</scope>
    <source>
        <strain evidence="11">ATCC MYA-139 / BCRC 22969 / CBS 8797 / CCRC 22969 / KCTC 17520 / NBRC 10181 / NCYC 3082</strain>
    </source>
</reference>
<name>J7R5U9_HUIN7</name>
<dbReference type="InterPro" id="IPR008685">
    <property type="entry name" value="Centromere_Mis12"/>
</dbReference>
<comment type="similarity">
    <text evidence="2">Belongs to the mis12 family.</text>
</comment>
<evidence type="ECO:0000256" key="6">
    <source>
        <dbReference type="ARBA" id="ARBA00022838"/>
    </source>
</evidence>
<dbReference type="GO" id="GO:0000444">
    <property type="term" value="C:MIS12/MIND type complex"/>
    <property type="evidence" value="ECO:0007669"/>
    <property type="project" value="EnsemblFungi"/>
</dbReference>
<reference evidence="11" key="2">
    <citation type="submission" date="2012-08" db="EMBL/GenBank/DDBJ databases">
        <title>Genome sequence of Kazachstania naganishii.</title>
        <authorList>
            <person name="Gordon J.L."/>
            <person name="Armisen D."/>
            <person name="Proux-Wera E."/>
            <person name="OhEigeartaigh S.S."/>
            <person name="Byrne K.P."/>
            <person name="Wolfe K.H."/>
        </authorList>
    </citation>
    <scope>NUCLEOTIDE SEQUENCE [LARGE SCALE GENOMIC DNA]</scope>
    <source>
        <strain evidence="11">ATCC MYA-139 / BCRC 22969 / CBS 8797 / CCRC 22969 / KCTC 17520 / NBRC 10181 / NCYC 3082</strain>
    </source>
</reference>
<dbReference type="GO" id="GO:0000070">
    <property type="term" value="P:mitotic sister chromatid segregation"/>
    <property type="evidence" value="ECO:0007669"/>
    <property type="project" value="TreeGrafter"/>
</dbReference>
<evidence type="ECO:0000256" key="9">
    <source>
        <dbReference type="ARBA" id="ARBA00023328"/>
    </source>
</evidence>